<evidence type="ECO:0000256" key="6">
    <source>
        <dbReference type="ARBA" id="ARBA00023077"/>
    </source>
</evidence>
<dbReference type="InterPro" id="IPR036942">
    <property type="entry name" value="Beta-barrel_TonB_sf"/>
</dbReference>
<keyword evidence="3 10" id="KW-1134">Transmembrane beta strand</keyword>
<dbReference type="PANTHER" id="PTHR30069:SF29">
    <property type="entry name" value="HEMOGLOBIN AND HEMOGLOBIN-HAPTOGLOBIN-BINDING PROTEIN 1-RELATED"/>
    <property type="match status" value="1"/>
</dbReference>
<keyword evidence="9 10" id="KW-0998">Cell outer membrane</keyword>
<sequence length="715" mass="78084">MRTILLATAAVVLSPALAFAEDATPAAGATARADDGTAFGLGQIVVTATRPEGIAIGGNILGQEAIYSFDRASLDEAASLIPGVTSGNSGGSRNERLIFVRGFNRFQVPLTVDGIRVYLPADNRLDYGRFLTPDIAEIQVAKGYVSVLNGPDGMGGAVNLVTRKPTKDLEIEVRATLNLGHDAEYAGYNVFGLVGTKHDQWYAQVSYARNFQDHWDVAEGFKPTSIENGGHRDLSRIEDWRVNAKLGFTPNTTDEYSISYTRQEGTKLAPLHITDPIAAQRYWTWPAWNLDSIYFLSTTALGDFATLKTRIYRNTFYNLLSSFSTAAENTQATPKAFNSPYHDNAFGGSAELALDVSAIDRFTFAAQYRRDEHNESQQSFSATTLPNGTTEPNQRDLEDTYSLAAENRLTITPDLTFTAGVGYDWRNLIKAEEYGAPLGTNPNTTPSTLYSYPLKNSSAWSAQGQFVWQADDATSLHVSISSRARFPTIFERFSQKFGTSIPNPDLRPERATNYEIGGGRVFGPVRAEGAVFYSHIDDAIVSFPTLAYSCTGSVAAPTTGACPQVSLVQSRNLSDGNYYGVEFSLSAQISSAILVGGNYTYTHRKLNDPSNAAFRPIDVPTHKAFLYADVAPVSRLHIIPSLEIASERWTVTDVAPIVYYRTGSYMNGGLRVDLAVLDKVTVGVGVKNLFDDNYSLVDGFPEPGRSFFASLRAKY</sequence>
<feature type="compositionally biased region" description="Polar residues" evidence="12">
    <location>
        <begin position="376"/>
        <end position="392"/>
    </location>
</feature>
<keyword evidence="2 10" id="KW-0813">Transport</keyword>
<evidence type="ECO:0000256" key="12">
    <source>
        <dbReference type="SAM" id="MobiDB-lite"/>
    </source>
</evidence>
<dbReference type="Gene3D" id="2.170.130.10">
    <property type="entry name" value="TonB-dependent receptor, plug domain"/>
    <property type="match status" value="1"/>
</dbReference>
<dbReference type="AlphaFoldDB" id="A0A494TDL9"/>
<organism evidence="16 17">
    <name type="scientific">Sphingomonas paeninsulae</name>
    <dbReference type="NCBI Taxonomy" id="2319844"/>
    <lineage>
        <taxon>Bacteria</taxon>
        <taxon>Pseudomonadati</taxon>
        <taxon>Pseudomonadota</taxon>
        <taxon>Alphaproteobacteria</taxon>
        <taxon>Sphingomonadales</taxon>
        <taxon>Sphingomonadaceae</taxon>
        <taxon>Sphingomonas</taxon>
    </lineage>
</organism>
<proteinExistence type="inferred from homology"/>
<dbReference type="InterPro" id="IPR037066">
    <property type="entry name" value="Plug_dom_sf"/>
</dbReference>
<dbReference type="PROSITE" id="PS52016">
    <property type="entry name" value="TONB_DEPENDENT_REC_3"/>
    <property type="match status" value="1"/>
</dbReference>
<dbReference type="InterPro" id="IPR039426">
    <property type="entry name" value="TonB-dep_rcpt-like"/>
</dbReference>
<name>A0A494TDL9_SPHPE</name>
<dbReference type="Pfam" id="PF00593">
    <property type="entry name" value="TonB_dep_Rec_b-barrel"/>
    <property type="match status" value="1"/>
</dbReference>
<evidence type="ECO:0000256" key="5">
    <source>
        <dbReference type="ARBA" id="ARBA00022729"/>
    </source>
</evidence>
<keyword evidence="16" id="KW-0614">Plasmid</keyword>
<keyword evidence="7 10" id="KW-0472">Membrane</keyword>
<evidence type="ECO:0000256" key="13">
    <source>
        <dbReference type="SAM" id="SignalP"/>
    </source>
</evidence>
<dbReference type="GO" id="GO:0009279">
    <property type="term" value="C:cell outer membrane"/>
    <property type="evidence" value="ECO:0007669"/>
    <property type="project" value="UniProtKB-SubCell"/>
</dbReference>
<feature type="region of interest" description="Disordered" evidence="12">
    <location>
        <begin position="373"/>
        <end position="395"/>
    </location>
</feature>
<evidence type="ECO:0000256" key="3">
    <source>
        <dbReference type="ARBA" id="ARBA00022452"/>
    </source>
</evidence>
<evidence type="ECO:0000256" key="8">
    <source>
        <dbReference type="ARBA" id="ARBA00023170"/>
    </source>
</evidence>
<dbReference type="PANTHER" id="PTHR30069">
    <property type="entry name" value="TONB-DEPENDENT OUTER MEMBRANE RECEPTOR"/>
    <property type="match status" value="1"/>
</dbReference>
<comment type="similarity">
    <text evidence="10 11">Belongs to the TonB-dependent receptor family.</text>
</comment>
<dbReference type="RefSeq" id="WP_121151872.1">
    <property type="nucleotide sequence ID" value="NZ_CP032828.1"/>
</dbReference>
<evidence type="ECO:0000313" key="16">
    <source>
        <dbReference type="EMBL" id="AYJ85354.1"/>
    </source>
</evidence>
<dbReference type="Proteomes" id="UP000276254">
    <property type="component" value="Plasmid unnamed1"/>
</dbReference>
<evidence type="ECO:0000256" key="9">
    <source>
        <dbReference type="ARBA" id="ARBA00023237"/>
    </source>
</evidence>
<dbReference type="GO" id="GO:0044718">
    <property type="term" value="P:siderophore transmembrane transport"/>
    <property type="evidence" value="ECO:0007669"/>
    <property type="project" value="TreeGrafter"/>
</dbReference>
<dbReference type="GO" id="GO:0015344">
    <property type="term" value="F:siderophore uptake transmembrane transporter activity"/>
    <property type="evidence" value="ECO:0007669"/>
    <property type="project" value="TreeGrafter"/>
</dbReference>
<keyword evidence="17" id="KW-1185">Reference proteome</keyword>
<dbReference type="Gene3D" id="2.40.170.20">
    <property type="entry name" value="TonB-dependent receptor, beta-barrel domain"/>
    <property type="match status" value="1"/>
</dbReference>
<accession>A0A494TDL9</accession>
<dbReference type="EMBL" id="CP032828">
    <property type="protein sequence ID" value="AYJ85354.1"/>
    <property type="molecule type" value="Genomic_DNA"/>
</dbReference>
<evidence type="ECO:0000256" key="7">
    <source>
        <dbReference type="ARBA" id="ARBA00023136"/>
    </source>
</evidence>
<feature type="signal peptide" evidence="13">
    <location>
        <begin position="1"/>
        <end position="20"/>
    </location>
</feature>
<dbReference type="Pfam" id="PF07715">
    <property type="entry name" value="Plug"/>
    <property type="match status" value="1"/>
</dbReference>
<evidence type="ECO:0000256" key="10">
    <source>
        <dbReference type="PROSITE-ProRule" id="PRU01360"/>
    </source>
</evidence>
<geneLocation type="plasmid" evidence="16">
    <name>unnamed1</name>
</geneLocation>
<evidence type="ECO:0000256" key="2">
    <source>
        <dbReference type="ARBA" id="ARBA00022448"/>
    </source>
</evidence>
<dbReference type="InterPro" id="IPR000531">
    <property type="entry name" value="Beta-barrel_TonB"/>
</dbReference>
<feature type="domain" description="TonB-dependent receptor plug" evidence="15">
    <location>
        <begin position="61"/>
        <end position="157"/>
    </location>
</feature>
<dbReference type="KEGG" id="spha:D3Y57_04930"/>
<protein>
    <submittedName>
        <fullName evidence="16">TonB-dependent receptor</fullName>
    </submittedName>
</protein>
<evidence type="ECO:0000259" key="15">
    <source>
        <dbReference type="Pfam" id="PF07715"/>
    </source>
</evidence>
<feature type="chain" id="PRO_5019773909" evidence="13">
    <location>
        <begin position="21"/>
        <end position="715"/>
    </location>
</feature>
<keyword evidence="8 16" id="KW-0675">Receptor</keyword>
<keyword evidence="6 11" id="KW-0798">TonB box</keyword>
<evidence type="ECO:0000256" key="11">
    <source>
        <dbReference type="RuleBase" id="RU003357"/>
    </source>
</evidence>
<evidence type="ECO:0000256" key="4">
    <source>
        <dbReference type="ARBA" id="ARBA00022692"/>
    </source>
</evidence>
<reference evidence="16 17" key="1">
    <citation type="submission" date="2018-09" db="EMBL/GenBank/DDBJ databases">
        <title>Sphingomonas peninsula sp. nov., isolated from fildes peninsula, Antarctic soil.</title>
        <authorList>
            <person name="Yingchao G."/>
        </authorList>
    </citation>
    <scope>NUCLEOTIDE SEQUENCE [LARGE SCALE GENOMIC DNA]</scope>
    <source>
        <strain evidence="16 17">YZ-8</strain>
        <plasmid evidence="16 17">unnamed1</plasmid>
    </source>
</reference>
<evidence type="ECO:0000259" key="14">
    <source>
        <dbReference type="Pfam" id="PF00593"/>
    </source>
</evidence>
<gene>
    <name evidence="16" type="ORF">D3Y57_04930</name>
</gene>
<feature type="domain" description="TonB-dependent receptor-like beta-barrel" evidence="14">
    <location>
        <begin position="239"/>
        <end position="689"/>
    </location>
</feature>
<dbReference type="CDD" id="cd01347">
    <property type="entry name" value="ligand_gated_channel"/>
    <property type="match status" value="1"/>
</dbReference>
<evidence type="ECO:0000256" key="1">
    <source>
        <dbReference type="ARBA" id="ARBA00004571"/>
    </source>
</evidence>
<keyword evidence="5 13" id="KW-0732">Signal</keyword>
<evidence type="ECO:0000313" key="17">
    <source>
        <dbReference type="Proteomes" id="UP000276254"/>
    </source>
</evidence>
<dbReference type="SUPFAM" id="SSF56935">
    <property type="entry name" value="Porins"/>
    <property type="match status" value="1"/>
</dbReference>
<comment type="subcellular location">
    <subcellularLocation>
        <location evidence="1 10">Cell outer membrane</location>
        <topology evidence="1 10">Multi-pass membrane protein</topology>
    </subcellularLocation>
</comment>
<keyword evidence="4 10" id="KW-0812">Transmembrane</keyword>
<dbReference type="OrthoDB" id="9760333at2"/>
<dbReference type="InterPro" id="IPR012910">
    <property type="entry name" value="Plug_dom"/>
</dbReference>